<feature type="transmembrane region" description="Helical" evidence="10">
    <location>
        <begin position="82"/>
        <end position="98"/>
    </location>
</feature>
<dbReference type="OrthoDB" id="9798188at2"/>
<evidence type="ECO:0000256" key="4">
    <source>
        <dbReference type="ARBA" id="ARBA00022692"/>
    </source>
</evidence>
<dbReference type="STRING" id="756272.Plabr_1325"/>
<reference evidence="13" key="1">
    <citation type="submission" date="2011-02" db="EMBL/GenBank/DDBJ databases">
        <title>The complete genome of Planctomyces brasiliensis DSM 5305.</title>
        <authorList>
            <person name="Lucas S."/>
            <person name="Copeland A."/>
            <person name="Lapidus A."/>
            <person name="Bruce D."/>
            <person name="Goodwin L."/>
            <person name="Pitluck S."/>
            <person name="Kyrpides N."/>
            <person name="Mavromatis K."/>
            <person name="Pagani I."/>
            <person name="Ivanova N."/>
            <person name="Ovchinnikova G."/>
            <person name="Lu M."/>
            <person name="Detter J.C."/>
            <person name="Han C."/>
            <person name="Land M."/>
            <person name="Hauser L."/>
            <person name="Markowitz V."/>
            <person name="Cheng J.-F."/>
            <person name="Hugenholtz P."/>
            <person name="Woyke T."/>
            <person name="Wu D."/>
            <person name="Tindall B."/>
            <person name="Pomrenke H.G."/>
            <person name="Brambilla E."/>
            <person name="Klenk H.-P."/>
            <person name="Eisen J.A."/>
        </authorList>
    </citation>
    <scope>NUCLEOTIDE SEQUENCE [LARGE SCALE GENOMIC DNA]</scope>
    <source>
        <strain evidence="13">ATCC 49424 / DSM 5305 / JCM 21570 / NBRC 103401 / IFAM 1448</strain>
    </source>
</reference>
<evidence type="ECO:0000256" key="2">
    <source>
        <dbReference type="ARBA" id="ARBA00006337"/>
    </source>
</evidence>
<dbReference type="Pfam" id="PF03471">
    <property type="entry name" value="CorC_HlyC"/>
    <property type="match status" value="1"/>
</dbReference>
<dbReference type="EMBL" id="CP002546">
    <property type="protein sequence ID" value="ADY58937.1"/>
    <property type="molecule type" value="Genomic_DNA"/>
</dbReference>
<gene>
    <name evidence="12" type="ordered locus">Plabr_1325</name>
</gene>
<name>F0SNQ1_RUBBR</name>
<evidence type="ECO:0000256" key="9">
    <source>
        <dbReference type="PROSITE-ProRule" id="PRU00703"/>
    </source>
</evidence>
<proteinExistence type="inferred from homology"/>
<evidence type="ECO:0000313" key="12">
    <source>
        <dbReference type="EMBL" id="ADY58937.1"/>
    </source>
</evidence>
<dbReference type="AlphaFoldDB" id="F0SNQ1"/>
<evidence type="ECO:0000256" key="1">
    <source>
        <dbReference type="ARBA" id="ARBA00004651"/>
    </source>
</evidence>
<keyword evidence="5" id="KW-0677">Repeat</keyword>
<keyword evidence="3" id="KW-1003">Cell membrane</keyword>
<organism evidence="12 13">
    <name type="scientific">Rubinisphaera brasiliensis (strain ATCC 49424 / DSM 5305 / JCM 21570 / IAM 15109 / NBRC 103401 / IFAM 1448)</name>
    <name type="common">Planctomyces brasiliensis</name>
    <dbReference type="NCBI Taxonomy" id="756272"/>
    <lineage>
        <taxon>Bacteria</taxon>
        <taxon>Pseudomonadati</taxon>
        <taxon>Planctomycetota</taxon>
        <taxon>Planctomycetia</taxon>
        <taxon>Planctomycetales</taxon>
        <taxon>Planctomycetaceae</taxon>
        <taxon>Rubinisphaera</taxon>
    </lineage>
</organism>
<dbReference type="GO" id="GO:0005886">
    <property type="term" value="C:plasma membrane"/>
    <property type="evidence" value="ECO:0007669"/>
    <property type="project" value="UniProtKB-SubCell"/>
</dbReference>
<evidence type="ECO:0000256" key="3">
    <source>
        <dbReference type="ARBA" id="ARBA00022475"/>
    </source>
</evidence>
<dbReference type="SUPFAM" id="SSF56176">
    <property type="entry name" value="FAD-binding/transporter-associated domain-like"/>
    <property type="match status" value="1"/>
</dbReference>
<dbReference type="SUPFAM" id="SSF54631">
    <property type="entry name" value="CBS-domain pair"/>
    <property type="match status" value="1"/>
</dbReference>
<dbReference type="PROSITE" id="PS51371">
    <property type="entry name" value="CBS"/>
    <property type="match status" value="2"/>
</dbReference>
<keyword evidence="6 10" id="KW-1133">Transmembrane helix</keyword>
<dbReference type="InterPro" id="IPR016169">
    <property type="entry name" value="FAD-bd_PCMH_sub2"/>
</dbReference>
<dbReference type="InterPro" id="IPR000644">
    <property type="entry name" value="CBS_dom"/>
</dbReference>
<feature type="domain" description="CBS" evidence="11">
    <location>
        <begin position="197"/>
        <end position="258"/>
    </location>
</feature>
<dbReference type="SMART" id="SM01091">
    <property type="entry name" value="CorC_HlyC"/>
    <property type="match status" value="1"/>
</dbReference>
<dbReference type="HOGENOM" id="CLU_015237_4_1_0"/>
<keyword evidence="13" id="KW-1185">Reference proteome</keyword>
<dbReference type="Proteomes" id="UP000006860">
    <property type="component" value="Chromosome"/>
</dbReference>
<dbReference type="Gene3D" id="3.10.580.10">
    <property type="entry name" value="CBS-domain"/>
    <property type="match status" value="1"/>
</dbReference>
<evidence type="ECO:0000259" key="11">
    <source>
        <dbReference type="PROSITE" id="PS51371"/>
    </source>
</evidence>
<dbReference type="Pfam" id="PF00571">
    <property type="entry name" value="CBS"/>
    <property type="match status" value="2"/>
</dbReference>
<dbReference type="Pfam" id="PF01595">
    <property type="entry name" value="CNNM"/>
    <property type="match status" value="1"/>
</dbReference>
<sequence>MVPSIILISLSSGLFLFSLAYHSLREFSRSRLESICKQHDNETRLGKILKHDEEATVAIELAQLLLILSYGLRAYVESPDPIGLFLNGCFLVLFGYLLPRTIARVFGEGFIFHTWPLINGVRWLLTPILMVVEAGDTLLHRMAGRAEPGAEGVPAHISEEIRTVIDEGEREGVIESSAGRIIQRLMEIQHDDVTAVMTPRTDMVCIQVDTPLDEVREQLFDAGHSRVPVYRESPDDLVGILYAKDLLQQMGKLESGEVDFPSVLRDPLYVPESTGIESLLERMRGEHVHMAIVLDEYGGVVGLVTMEDILEEIVGDIEDEFDKEHEEEIRQIVPGTVEVDARVHIDDLNEQFEFELPEDEDYETIGGFVFTQMGKIPDRNETFTWQNLRFTVLDVDKRKLLKLRIEVDESLPVSA</sequence>
<feature type="domain" description="CBS" evidence="11">
    <location>
        <begin position="263"/>
        <end position="320"/>
    </location>
</feature>
<evidence type="ECO:0000313" key="13">
    <source>
        <dbReference type="Proteomes" id="UP000006860"/>
    </source>
</evidence>
<comment type="subcellular location">
    <subcellularLocation>
        <location evidence="1">Cell membrane</location>
        <topology evidence="1">Multi-pass membrane protein</topology>
    </subcellularLocation>
</comment>
<dbReference type="InterPro" id="IPR036318">
    <property type="entry name" value="FAD-bd_PCMH-like_sf"/>
</dbReference>
<evidence type="ECO:0000256" key="8">
    <source>
        <dbReference type="ARBA" id="ARBA00023136"/>
    </source>
</evidence>
<dbReference type="InterPro" id="IPR002550">
    <property type="entry name" value="CNNM"/>
</dbReference>
<dbReference type="PANTHER" id="PTHR22777:SF32">
    <property type="entry name" value="UPF0053 INNER MEMBRANE PROTEIN YFJD"/>
    <property type="match status" value="1"/>
</dbReference>
<dbReference type="RefSeq" id="WP_013627669.1">
    <property type="nucleotide sequence ID" value="NC_015174.1"/>
</dbReference>
<dbReference type="InterPro" id="IPR044751">
    <property type="entry name" value="Ion_transp-like_CBS"/>
</dbReference>
<dbReference type="InterPro" id="IPR005170">
    <property type="entry name" value="Transptr-assoc_dom"/>
</dbReference>
<dbReference type="FunFam" id="3.10.580.10:FF:000002">
    <property type="entry name" value="Magnesium/cobalt efflux protein CorC"/>
    <property type="match status" value="1"/>
</dbReference>
<feature type="transmembrane region" description="Helical" evidence="10">
    <location>
        <begin position="6"/>
        <end position="24"/>
    </location>
</feature>
<comment type="similarity">
    <text evidence="2">Belongs to the UPF0053 family.</text>
</comment>
<keyword evidence="8 10" id="KW-0472">Membrane</keyword>
<dbReference type="Gene3D" id="3.30.465.10">
    <property type="match status" value="1"/>
</dbReference>
<evidence type="ECO:0000256" key="5">
    <source>
        <dbReference type="ARBA" id="ARBA00022737"/>
    </source>
</evidence>
<keyword evidence="7 9" id="KW-0129">CBS domain</keyword>
<dbReference type="CDD" id="cd04590">
    <property type="entry name" value="CBS_pair_CorC_HlyC_assoc"/>
    <property type="match status" value="1"/>
</dbReference>
<keyword evidence="4 10" id="KW-0812">Transmembrane</keyword>
<evidence type="ECO:0000256" key="10">
    <source>
        <dbReference type="SAM" id="Phobius"/>
    </source>
</evidence>
<dbReference type="SMART" id="SM00116">
    <property type="entry name" value="CBS"/>
    <property type="match status" value="2"/>
</dbReference>
<dbReference type="GO" id="GO:0050660">
    <property type="term" value="F:flavin adenine dinucleotide binding"/>
    <property type="evidence" value="ECO:0007669"/>
    <property type="project" value="InterPro"/>
</dbReference>
<evidence type="ECO:0000256" key="6">
    <source>
        <dbReference type="ARBA" id="ARBA00022989"/>
    </source>
</evidence>
<dbReference type="PANTHER" id="PTHR22777">
    <property type="entry name" value="HEMOLYSIN-RELATED"/>
    <property type="match status" value="1"/>
</dbReference>
<evidence type="ECO:0000256" key="7">
    <source>
        <dbReference type="ARBA" id="ARBA00023122"/>
    </source>
</evidence>
<dbReference type="InterPro" id="IPR046342">
    <property type="entry name" value="CBS_dom_sf"/>
</dbReference>
<accession>F0SNQ1</accession>
<dbReference type="KEGG" id="pbs:Plabr_1325"/>
<protein>
    <submittedName>
        <fullName evidence="12">CBS domain containing protein</fullName>
    </submittedName>
</protein>
<dbReference type="eggNOG" id="COG1253">
    <property type="taxonomic scope" value="Bacteria"/>
</dbReference>